<gene>
    <name evidence="4" type="ORF">QSP1433_LOCUS1232</name>
    <name evidence="5" type="ORF">QSP1433_LOCUS1233</name>
</gene>
<evidence type="ECO:0000313" key="4">
    <source>
        <dbReference type="EMBL" id="CAD9665078.1"/>
    </source>
</evidence>
<protein>
    <recommendedName>
        <fullName evidence="6">Tubulin-tyrosine ligase</fullName>
    </recommendedName>
</protein>
<dbReference type="GO" id="GO:0005524">
    <property type="term" value="F:ATP binding"/>
    <property type="evidence" value="ECO:0007669"/>
    <property type="project" value="UniProtKB-KW"/>
</dbReference>
<organism evidence="5">
    <name type="scientific">Mucochytrium quahogii</name>
    <dbReference type="NCBI Taxonomy" id="96639"/>
    <lineage>
        <taxon>Eukaryota</taxon>
        <taxon>Sar</taxon>
        <taxon>Stramenopiles</taxon>
        <taxon>Bigyra</taxon>
        <taxon>Labyrinthulomycetes</taxon>
        <taxon>Thraustochytrida</taxon>
        <taxon>Thraustochytriidae</taxon>
        <taxon>Mucochytrium</taxon>
    </lineage>
</organism>
<evidence type="ECO:0000313" key="5">
    <source>
        <dbReference type="EMBL" id="CAD9665080.1"/>
    </source>
</evidence>
<dbReference type="AlphaFoldDB" id="A0A7S2RA13"/>
<dbReference type="EMBL" id="HBHK01002091">
    <property type="protein sequence ID" value="CAD9665078.1"/>
    <property type="molecule type" value="Transcribed_RNA"/>
</dbReference>
<dbReference type="PANTHER" id="PTHR12241:SF147">
    <property type="entry name" value="TUBULIN POLYGLUTAMYLASE TTLL7"/>
    <property type="match status" value="1"/>
</dbReference>
<dbReference type="Pfam" id="PF03133">
    <property type="entry name" value="TTL"/>
    <property type="match status" value="1"/>
</dbReference>
<dbReference type="InterPro" id="IPR004344">
    <property type="entry name" value="TTL/TTLL_fam"/>
</dbReference>
<name>A0A7S2RA13_9STRA</name>
<dbReference type="GO" id="GO:0036064">
    <property type="term" value="C:ciliary basal body"/>
    <property type="evidence" value="ECO:0007669"/>
    <property type="project" value="TreeGrafter"/>
</dbReference>
<accession>A0A7S2RA13</accession>
<keyword evidence="2" id="KW-0547">Nucleotide-binding</keyword>
<keyword evidence="1" id="KW-0436">Ligase</keyword>
<dbReference type="GO" id="GO:0000226">
    <property type="term" value="P:microtubule cytoskeleton organization"/>
    <property type="evidence" value="ECO:0007669"/>
    <property type="project" value="TreeGrafter"/>
</dbReference>
<sequence>MCFEICAGHLHSIANVVNVVPGRRQTSVNHFAKFFSARVVDTNIEPHDPGHVVKACADISRIAWHVESKHYLALQTSLPCPKSFAIPWDVSLPLPKEVSCCISSSTPYVLKRDGGSEGHDITFVNSPEQVEECIAQVQEMESALPFADERPISNWALQKYVDPPMVLKVDGLPYKFHVRAYVVAVRDQFSLWPVYEVRLAPHPLEDSLNFSDTRQHLTNGRSTNQRRRYLASEFEDLDFLSEEMPLFVQTCLDLSKQPKLPAEFSSYLGRSCGYCSNEELGSSGSTWNPISVLALDIMIEYNKTLWLLEVNHSPSAPPPGAIDSHYCAHLCEFLFQTLSVSLNVECRGSPIQFSKVF</sequence>
<keyword evidence="3" id="KW-0067">ATP-binding</keyword>
<dbReference type="SUPFAM" id="SSF56059">
    <property type="entry name" value="Glutathione synthetase ATP-binding domain-like"/>
    <property type="match status" value="1"/>
</dbReference>
<reference evidence="5" key="1">
    <citation type="submission" date="2021-01" db="EMBL/GenBank/DDBJ databases">
        <authorList>
            <person name="Corre E."/>
            <person name="Pelletier E."/>
            <person name="Niang G."/>
            <person name="Scheremetjew M."/>
            <person name="Finn R."/>
            <person name="Kale V."/>
            <person name="Holt S."/>
            <person name="Cochrane G."/>
            <person name="Meng A."/>
            <person name="Brown T."/>
            <person name="Cohen L."/>
        </authorList>
    </citation>
    <scope>NUCLEOTIDE SEQUENCE</scope>
    <source>
        <strain evidence="5">NY070348D</strain>
    </source>
</reference>
<dbReference type="GO" id="GO:0070740">
    <property type="term" value="F:tubulin-glutamic acid ligase activity"/>
    <property type="evidence" value="ECO:0007669"/>
    <property type="project" value="TreeGrafter"/>
</dbReference>
<evidence type="ECO:0000256" key="3">
    <source>
        <dbReference type="ARBA" id="ARBA00022840"/>
    </source>
</evidence>
<evidence type="ECO:0000256" key="2">
    <source>
        <dbReference type="ARBA" id="ARBA00022741"/>
    </source>
</evidence>
<dbReference type="Gene3D" id="3.30.470.20">
    <property type="entry name" value="ATP-grasp fold, B domain"/>
    <property type="match status" value="1"/>
</dbReference>
<dbReference type="GO" id="GO:0015631">
    <property type="term" value="F:tubulin binding"/>
    <property type="evidence" value="ECO:0007669"/>
    <property type="project" value="TreeGrafter"/>
</dbReference>
<evidence type="ECO:0008006" key="6">
    <source>
        <dbReference type="Google" id="ProtNLM"/>
    </source>
</evidence>
<evidence type="ECO:0000256" key="1">
    <source>
        <dbReference type="ARBA" id="ARBA00022598"/>
    </source>
</evidence>
<dbReference type="EMBL" id="HBHK01002093">
    <property type="protein sequence ID" value="CAD9665080.1"/>
    <property type="molecule type" value="Transcribed_RNA"/>
</dbReference>
<proteinExistence type="predicted"/>
<dbReference type="PANTHER" id="PTHR12241">
    <property type="entry name" value="TUBULIN POLYGLUTAMYLASE"/>
    <property type="match status" value="1"/>
</dbReference>